<feature type="region of interest" description="Disordered" evidence="1">
    <location>
        <begin position="551"/>
        <end position="575"/>
    </location>
</feature>
<feature type="compositionally biased region" description="Acidic residues" evidence="1">
    <location>
        <begin position="1691"/>
        <end position="1701"/>
    </location>
</feature>
<feature type="compositionally biased region" description="Low complexity" evidence="1">
    <location>
        <begin position="472"/>
        <end position="496"/>
    </location>
</feature>
<keyword evidence="2" id="KW-1133">Transmembrane helix</keyword>
<keyword evidence="4" id="KW-1185">Reference proteome</keyword>
<accession>A4HT73</accession>
<dbReference type="Proteomes" id="UP000008153">
    <property type="component" value="Chromosome 7"/>
</dbReference>
<feature type="compositionally biased region" description="Low complexity" evidence="1">
    <location>
        <begin position="268"/>
        <end position="294"/>
    </location>
</feature>
<dbReference type="eggNOG" id="ENOG502SKSZ">
    <property type="taxonomic scope" value="Eukaryota"/>
</dbReference>
<keyword evidence="2" id="KW-0812">Transmembrane</keyword>
<feature type="compositionally biased region" description="Low complexity" evidence="1">
    <location>
        <begin position="941"/>
        <end position="955"/>
    </location>
</feature>
<dbReference type="KEGG" id="lif:LINJ_07_0600"/>
<reference evidence="3 4" key="2">
    <citation type="journal article" date="2011" name="Genome Res.">
        <title>Chromosome and gene copy number variation allow major structural change between species and strains of Leishmania.</title>
        <authorList>
            <person name="Rogers M.B."/>
            <person name="Hilley J.D."/>
            <person name="Dickens N.J."/>
            <person name="Wilkes J."/>
            <person name="Bates P.A."/>
            <person name="Depledge D.P."/>
            <person name="Harris D."/>
            <person name="Her Y."/>
            <person name="Herzyk P."/>
            <person name="Imamura H."/>
            <person name="Otto T.D."/>
            <person name="Sanders M."/>
            <person name="Seeger K."/>
            <person name="Dujardin J.C."/>
            <person name="Berriman M."/>
            <person name="Smith D.F."/>
            <person name="Hertz-Fowler C."/>
            <person name="Mottram J.C."/>
        </authorList>
    </citation>
    <scope>NUCLEOTIDE SEQUENCE [LARGE SCALE GENOMIC DNA]</scope>
    <source>
        <strain evidence="3 4">JPCM5</strain>
    </source>
</reference>
<feature type="region of interest" description="Disordered" evidence="1">
    <location>
        <begin position="928"/>
        <end position="955"/>
    </location>
</feature>
<feature type="region of interest" description="Disordered" evidence="1">
    <location>
        <begin position="1676"/>
        <end position="1703"/>
    </location>
</feature>
<sequence length="1904" mass="197587">MPSVSIRADPVGEDQIFVLRILSLTSRRAAAVKDRAKAAAAAATPSGLSKKFSHPSLSSSFERSGAGGTLSKRGSPESTAGACDSDGAGALVMGTALLTESADEGATTTSHSHASHMLHAPGGCIERECGVESAEAPLLASAVSPSAKGEMTNPADAPESPLLATSPISAMRRAMEKGARPVRRPRTTPASSPFARTRSGSSGDPSEAAKAAALRRDAVRRTLSLLGLPTSAGVSAGLDRYEVAAPSSSQAPGGGAGVDEHALTTTVSPVSAGGRSGSARAPEASRSPAVSAPATPVESTQGKSDAGCPGSPVVVKTFGAFLQLLQPAPPPPSLVVPLPGPKTASAAPRSTMRDNVAGSGQPSFTTPPPPQPQLSLPIDSAFRSVPSLPPPPTPPPPYVATPVPQATFGAGTFTTAQDLVAHVRLLLPWTVVAAKRRRRMLGGADEFANDLALSPLSSSWRPIPAASERATSANSPSSAQSPQRRVLSTDSAATTNSSSFMDDEVTLVSDRVDAVLPTWAYLSSHIADAAPPTLVLSVPTFALARDDSLTMTSTGSGRHRRTHSPQSSTASSVVGGVPPPLLSMAAAPLIMDERTDRQSCLYPYELAEACALARLRRPKSKTAAAAASARSSLHLLRLELQVDVQHIPPTVRNVAPAQRQCILDQALTEFTLTGVLSTTVLRGVLNDAALRLLASVDDEVLRRIAGEVDQASQAEVEPCEGGTSSVSAVPAVTDQAGRQRVVPLSLQVHALQGEPGIAAGATAGPLLSSTSVHSATTSTVSGETDSPRHMPMVPTVTPTRLVLMVLVHVQHTATTLAAPEAQETPRVHGEQRPQPKGHDRERAAETVEASSSSSAADAATRMDENAAVSLVSAVVPHLFPLTFGLSRFTTRLSLSSAVDYDALCTATRTSDTESWPSSAAEAAEEVAAASAETSGRRAAEFSEGSTATTTEEGTRITGAEAAAQPWSWQDISVGSVRAWCGLPELKPPPTPAAVAPFSSSPLAFSRVVSPMAVGAGGTASMSASLSSQPTPKRQWPLQKMVPEAATAAVPESEAVRDAAADQAVALEREAKGQLGLEGKEEGELDDSGAISETLRRCDVGKETVVLTSVVEAVHRCVDALCGHARLLRALMETGEAEVEAGEASNGVIGCWGSENEGKLQEETPAGQQCTVAFAETGCTSKADAAHGCRCVDDHAYLQDIMAATQQVLVCGLTRLLIVGLSVPEPAKGSEVPVSAESAAACDAEKRSAGSRSVLFSMLASAEDSDGNAAARTCGIAQQLRRWFSVYGRYLAERLCAPLEQLEAFIAETTGSAAATPKTAKAISGMFENGHKSLSDVPSTSRRVVLGAQVMVKEKRRHRRHTAGVKASQDGAKWDGAAKSEEADAYAVDSSVLPALSIAKATVQLCRTMAGTLPPLYDAGTVASCKEPSSLQHTPTTSTDGDGLATMSNTASLSQPHCRQHYRSTSRTLSASMRTAGATAGAVHPLHERVAPLIDAITSVLRLFEAEERRWAALQEPLACLRGHWRDMRAIINEECVQRCEVGQSSLVALERQMRDTLAMREVRGWSSIVAEEVAAAAPAVALAVEGESSSAEPAELGELTVPASQPRTSSQRSVAQQPTLTPIVTLPLMPDLSGAHLPPTHSLKVLQRTVIMAEACKGERAAAGSDEHVEVAVEETLLSPSPPTPSHASDVESEEPEAAEEGELKHACAEDVVMAEDSEAGESGDDGIEAAAEKLNNRPTASAEAAAPPLSPLLSAATSSHLATTLMQQHRPQRNQPKQSGRAKRSGQAPMTQPHSQTQSHAKAAGSRAQASKSSATPPISLQNSRAPPAASNSTARPSQQRGTASADYGAGAAASVWGALALAVRQVQRRSTAAPLYVDVVVLRQATPFVAVGAVLFFLLLFL</sequence>
<proteinExistence type="predicted"/>
<feature type="compositionally biased region" description="Low complexity" evidence="1">
    <location>
        <begin position="43"/>
        <end position="61"/>
    </location>
</feature>
<evidence type="ECO:0000313" key="3">
    <source>
        <dbReference type="EMBL" id="CAM65620.1"/>
    </source>
</evidence>
<feature type="compositionally biased region" description="Polar residues" evidence="1">
    <location>
        <begin position="1809"/>
        <end position="1844"/>
    </location>
</feature>
<dbReference type="GeneID" id="5066588"/>
<dbReference type="STRING" id="5671.A4HT73"/>
<dbReference type="RefSeq" id="XP_001463264.1">
    <property type="nucleotide sequence ID" value="XM_001463227.1"/>
</dbReference>
<evidence type="ECO:0000256" key="2">
    <source>
        <dbReference type="SAM" id="Phobius"/>
    </source>
</evidence>
<name>A4HT73_LEIIN</name>
<evidence type="ECO:0000256" key="1">
    <source>
        <dbReference type="SAM" id="MobiDB-lite"/>
    </source>
</evidence>
<feature type="region of interest" description="Disordered" evidence="1">
    <location>
        <begin position="144"/>
        <end position="213"/>
    </location>
</feature>
<dbReference type="AlphaFoldDB" id="A4HT73"/>
<feature type="region of interest" description="Disordered" evidence="1">
    <location>
        <begin position="1764"/>
        <end position="1847"/>
    </location>
</feature>
<gene>
    <name evidence="3" type="ORF">LINJ_07_0600</name>
</gene>
<keyword evidence="2" id="KW-0472">Membrane</keyword>
<feature type="compositionally biased region" description="Low complexity" evidence="1">
    <location>
        <begin position="849"/>
        <end position="859"/>
    </location>
</feature>
<feature type="compositionally biased region" description="Basic and acidic residues" evidence="1">
    <location>
        <begin position="823"/>
        <end position="845"/>
    </location>
</feature>
<feature type="transmembrane region" description="Helical" evidence="2">
    <location>
        <begin position="1877"/>
        <end position="1903"/>
    </location>
</feature>
<dbReference type="InParanoid" id="A4HT73"/>
<feature type="region of interest" description="Disordered" evidence="1">
    <location>
        <begin position="268"/>
        <end position="308"/>
    </location>
</feature>
<dbReference type="VEuPathDB" id="TriTrypDB:LINF_070011000"/>
<feature type="region of interest" description="Disordered" evidence="1">
    <location>
        <begin position="465"/>
        <end position="496"/>
    </location>
</feature>
<evidence type="ECO:0000313" key="4">
    <source>
        <dbReference type="Proteomes" id="UP000008153"/>
    </source>
</evidence>
<feature type="region of interest" description="Disordered" evidence="1">
    <location>
        <begin position="43"/>
        <end position="86"/>
    </location>
</feature>
<feature type="region of interest" description="Disordered" evidence="1">
    <location>
        <begin position="333"/>
        <end position="373"/>
    </location>
</feature>
<dbReference type="EMBL" id="FR796439">
    <property type="protein sequence ID" value="CAM65620.1"/>
    <property type="molecule type" value="Genomic_DNA"/>
</dbReference>
<feature type="region of interest" description="Disordered" evidence="1">
    <location>
        <begin position="815"/>
        <end position="860"/>
    </location>
</feature>
<feature type="compositionally biased region" description="Low complexity" evidence="1">
    <location>
        <begin position="769"/>
        <end position="781"/>
    </location>
</feature>
<feature type="region of interest" description="Disordered" evidence="1">
    <location>
        <begin position="769"/>
        <end position="791"/>
    </location>
</feature>
<organism evidence="3 4">
    <name type="scientific">Leishmania infantum</name>
    <dbReference type="NCBI Taxonomy" id="5671"/>
    <lineage>
        <taxon>Eukaryota</taxon>
        <taxon>Discoba</taxon>
        <taxon>Euglenozoa</taxon>
        <taxon>Kinetoplastea</taxon>
        <taxon>Metakinetoplastina</taxon>
        <taxon>Trypanosomatida</taxon>
        <taxon>Trypanosomatidae</taxon>
        <taxon>Leishmaniinae</taxon>
        <taxon>Leishmania</taxon>
    </lineage>
</organism>
<dbReference type="OMA" id="VLPTWAY"/>
<feature type="compositionally biased region" description="Polar residues" evidence="1">
    <location>
        <begin position="1789"/>
        <end position="1801"/>
    </location>
</feature>
<protein>
    <submittedName>
        <fullName evidence="3">Cysteine peptidase B (CPB)</fullName>
    </submittedName>
</protein>
<reference evidence="3 4" key="1">
    <citation type="journal article" date="2007" name="Nat. Genet.">
        <title>Comparative genomic analysis of three Leishmania species that cause diverse human disease.</title>
        <authorList>
            <person name="Peacock C.S."/>
            <person name="Seeger K."/>
            <person name="Harris D."/>
            <person name="Murphy L."/>
            <person name="Ruiz J.C."/>
            <person name="Quail M.A."/>
            <person name="Peters N."/>
            <person name="Adlem E."/>
            <person name="Tivey A."/>
            <person name="Aslett M."/>
            <person name="Kerhornou A."/>
            <person name="Ivens A."/>
            <person name="Fraser A."/>
            <person name="Rajandream M.A."/>
            <person name="Carver T."/>
            <person name="Norbertczak H."/>
            <person name="Chillingworth T."/>
            <person name="Hance Z."/>
            <person name="Jagels K."/>
            <person name="Moule S."/>
            <person name="Ormond D."/>
            <person name="Rutter S."/>
            <person name="Squares R."/>
            <person name="Whitehead S."/>
            <person name="Rabbinowitsch E."/>
            <person name="Arrowsmith C."/>
            <person name="White B."/>
            <person name="Thurston S."/>
            <person name="Bringaud F."/>
            <person name="Baldauf S.L."/>
            <person name="Faulconbridge A."/>
            <person name="Jeffares D."/>
            <person name="Depledge D.P."/>
            <person name="Oyola S.O."/>
            <person name="Hilley J.D."/>
            <person name="Brito L.O."/>
            <person name="Tosi L.R."/>
            <person name="Barrell B."/>
            <person name="Cruz A.K."/>
            <person name="Mottram J.C."/>
            <person name="Smith D.F."/>
            <person name="Berriman M."/>
        </authorList>
    </citation>
    <scope>NUCLEOTIDE SEQUENCE [LARGE SCALE GENOMIC DNA]</scope>
    <source>
        <strain evidence="3 4">JPCM5</strain>
    </source>
</reference>
<feature type="compositionally biased region" description="Polar residues" evidence="1">
    <location>
        <begin position="1767"/>
        <end position="1779"/>
    </location>
</feature>